<dbReference type="InterPro" id="IPR012373">
    <property type="entry name" value="Ferrdict_sens_TM"/>
</dbReference>
<dbReference type="Gene3D" id="3.55.50.30">
    <property type="match status" value="1"/>
</dbReference>
<dbReference type="PANTHER" id="PTHR30273:SF2">
    <property type="entry name" value="PROTEIN FECR"/>
    <property type="match status" value="1"/>
</dbReference>
<dbReference type="Pfam" id="PF04773">
    <property type="entry name" value="FecR"/>
    <property type="match status" value="1"/>
</dbReference>
<evidence type="ECO:0000259" key="1">
    <source>
        <dbReference type="Pfam" id="PF04773"/>
    </source>
</evidence>
<protein>
    <submittedName>
        <fullName evidence="3">FecR domain-containing protein</fullName>
    </submittedName>
</protein>
<feature type="domain" description="FecR protein" evidence="1">
    <location>
        <begin position="127"/>
        <end position="218"/>
    </location>
</feature>
<dbReference type="Proteomes" id="UP001221208">
    <property type="component" value="Unassembled WGS sequence"/>
</dbReference>
<gene>
    <name evidence="3" type="ORF">OIK44_08660</name>
</gene>
<name>A0ABT5JYU5_9BURK</name>
<dbReference type="InterPro" id="IPR032623">
    <property type="entry name" value="FecR_N"/>
</dbReference>
<dbReference type="PANTHER" id="PTHR30273">
    <property type="entry name" value="PERIPLASMIC SIGNAL SENSOR AND SIGMA FACTOR ACTIVATOR FECR-RELATED"/>
    <property type="match status" value="1"/>
</dbReference>
<organism evidence="3 4">
    <name type="scientific">Janthinobacterium fluminis</name>
    <dbReference type="NCBI Taxonomy" id="2987524"/>
    <lineage>
        <taxon>Bacteria</taxon>
        <taxon>Pseudomonadati</taxon>
        <taxon>Pseudomonadota</taxon>
        <taxon>Betaproteobacteria</taxon>
        <taxon>Burkholderiales</taxon>
        <taxon>Oxalobacteraceae</taxon>
        <taxon>Janthinobacterium</taxon>
    </lineage>
</organism>
<dbReference type="Gene3D" id="2.60.120.1440">
    <property type="match status" value="1"/>
</dbReference>
<accession>A0ABT5JYU5</accession>
<feature type="domain" description="FecR N-terminal" evidence="2">
    <location>
        <begin position="17"/>
        <end position="57"/>
    </location>
</feature>
<proteinExistence type="predicted"/>
<dbReference type="RefSeq" id="WP_273670323.1">
    <property type="nucleotide sequence ID" value="NZ_JAQQXR010000002.1"/>
</dbReference>
<keyword evidence="4" id="KW-1185">Reference proteome</keyword>
<evidence type="ECO:0000259" key="2">
    <source>
        <dbReference type="Pfam" id="PF16220"/>
    </source>
</evidence>
<dbReference type="PIRSF" id="PIRSF018266">
    <property type="entry name" value="FecR"/>
    <property type="match status" value="1"/>
</dbReference>
<dbReference type="InterPro" id="IPR006860">
    <property type="entry name" value="FecR"/>
</dbReference>
<comment type="caution">
    <text evidence="3">The sequence shown here is derived from an EMBL/GenBank/DDBJ whole genome shotgun (WGS) entry which is preliminary data.</text>
</comment>
<evidence type="ECO:0000313" key="4">
    <source>
        <dbReference type="Proteomes" id="UP001221208"/>
    </source>
</evidence>
<dbReference type="Pfam" id="PF16220">
    <property type="entry name" value="DUF4880"/>
    <property type="match status" value="1"/>
</dbReference>
<reference evidence="3 4" key="1">
    <citation type="submission" date="2022-10" db="EMBL/GenBank/DDBJ databases">
        <title>Janthinobacterium sp. hw3 Genome sequencing.</title>
        <authorList>
            <person name="Park S."/>
        </authorList>
    </citation>
    <scope>NUCLEOTIDE SEQUENCE [LARGE SCALE GENOMIC DNA]</scope>
    <source>
        <strain evidence="4">hw3</strain>
    </source>
</reference>
<evidence type="ECO:0000313" key="3">
    <source>
        <dbReference type="EMBL" id="MDC8757656.1"/>
    </source>
</evidence>
<dbReference type="EMBL" id="JAQQXR010000002">
    <property type="protein sequence ID" value="MDC8757656.1"/>
    <property type="molecule type" value="Genomic_DNA"/>
</dbReference>
<sequence>MNQTPPPVDERAALAAQAWDWLRLLNSGDAVAEDADRFRGWVRSSPAHRTAYNEARRRWDGFRQPAGALLRSDPAVAAFFRPRAQRLPAPGRRAFLGGAVAAAVAGAAVLRPPLGLWPAPAEWGADERTATGEQRALALAGGVTVTLNTRTSVRRQTAGDATVGLELISGEAAVDVRGAAQVFAVVAGAGRSVAGFGQFEVRHLDGRVCVTCLDGSVRVEHPAGVRALRARQQTVYDAHAVGEVSGVDAAAVPAWRSGVLVFNETRLADALDEINRYRPGRVVLMNQAARGQAVSGRFAIAALDLALAQLQHVVGLRARTLPGGLTILS</sequence>